<dbReference type="Proteomes" id="UP001165083">
    <property type="component" value="Unassembled WGS sequence"/>
</dbReference>
<keyword evidence="2" id="KW-1185">Reference proteome</keyword>
<dbReference type="Gene3D" id="1.10.510.10">
    <property type="entry name" value="Transferase(Phosphotransferase) domain 1"/>
    <property type="match status" value="1"/>
</dbReference>
<dbReference type="InterPro" id="IPR011009">
    <property type="entry name" value="Kinase-like_dom_sf"/>
</dbReference>
<evidence type="ECO:0000313" key="2">
    <source>
        <dbReference type="Proteomes" id="UP001165083"/>
    </source>
</evidence>
<proteinExistence type="predicted"/>
<dbReference type="AlphaFoldDB" id="A0A9W6XEW6"/>
<comment type="caution">
    <text evidence="1">The sequence shown here is derived from an EMBL/GenBank/DDBJ whole genome shotgun (WGS) entry which is preliminary data.</text>
</comment>
<dbReference type="OrthoDB" id="155726at2759"/>
<reference evidence="1" key="1">
    <citation type="submission" date="2023-04" db="EMBL/GenBank/DDBJ databases">
        <title>Phytophthora lilii NBRC 32176.</title>
        <authorList>
            <person name="Ichikawa N."/>
            <person name="Sato H."/>
            <person name="Tonouchi N."/>
        </authorList>
    </citation>
    <scope>NUCLEOTIDE SEQUENCE</scope>
    <source>
        <strain evidence="1">NBRC 32176</strain>
    </source>
</reference>
<evidence type="ECO:0000313" key="1">
    <source>
        <dbReference type="EMBL" id="GMF37083.1"/>
    </source>
</evidence>
<gene>
    <name evidence="1" type="ORF">Plil01_001564400</name>
</gene>
<sequence>MARKWFQLVGEDGNDLTSADAIFVDIEDVVALRDAVKEKFSDSHLAGIAASDLTVFENRAKYDAKEALEEDSPIGSLWCYKEGCAHRASAAARTHRAKFGQEEKARRNEGIDYAVFICEIRHDADSACALDKTFARFEENCKEIEFGNEDCEFVMKLCHGMSIPYESEAELAEKARNLLKEYLLVDYPGSTITLATVNGSVSDGSYCFGETLLFNLECKLQKGDSGGDRTMQNIAYYIKNLPDVIDRQLPCFLVDICGPLMSVFGIVNTGDEDAISEPLVMSFPLLFFDNEWLMVSLTLVCASLKTALQEVTNECRQFAISRRTLANTTDLDRLRFPLQDENEVIVKFAKRYGKEVHQYYSDAGFAPALLCCESLPSDWTFVVMERLPLTSLVRAEADQTMVRDQLREIRSTLAAAAFVHGDLRESNVMWDPVELRVVLVDFDWSGKDGAARYPPFMNAEIAWPSGAESGKPLRSSHDAYWLDSICRRLHFS</sequence>
<name>A0A9W6XEW6_9STRA</name>
<dbReference type="EMBL" id="BSXW01001480">
    <property type="protein sequence ID" value="GMF37083.1"/>
    <property type="molecule type" value="Genomic_DNA"/>
</dbReference>
<dbReference type="SUPFAM" id="SSF56112">
    <property type="entry name" value="Protein kinase-like (PK-like)"/>
    <property type="match status" value="1"/>
</dbReference>
<accession>A0A9W6XEW6</accession>
<protein>
    <submittedName>
        <fullName evidence="1">Unnamed protein product</fullName>
    </submittedName>
</protein>
<organism evidence="1 2">
    <name type="scientific">Phytophthora lilii</name>
    <dbReference type="NCBI Taxonomy" id="2077276"/>
    <lineage>
        <taxon>Eukaryota</taxon>
        <taxon>Sar</taxon>
        <taxon>Stramenopiles</taxon>
        <taxon>Oomycota</taxon>
        <taxon>Peronosporomycetes</taxon>
        <taxon>Peronosporales</taxon>
        <taxon>Peronosporaceae</taxon>
        <taxon>Phytophthora</taxon>
    </lineage>
</organism>